<evidence type="ECO:0000313" key="3">
    <source>
        <dbReference type="EMBL" id="MFC0248717.1"/>
    </source>
</evidence>
<keyword evidence="3" id="KW-0540">Nuclease</keyword>
<feature type="region of interest" description="Disordered" evidence="1">
    <location>
        <begin position="53"/>
        <end position="75"/>
    </location>
</feature>
<dbReference type="EMBL" id="JBHLWH010000027">
    <property type="protein sequence ID" value="MFC0248717.1"/>
    <property type="molecule type" value="Genomic_DNA"/>
</dbReference>
<dbReference type="InterPro" id="IPR003615">
    <property type="entry name" value="HNH_nuc"/>
</dbReference>
<dbReference type="InterPro" id="IPR002711">
    <property type="entry name" value="HNH"/>
</dbReference>
<dbReference type="RefSeq" id="WP_378041311.1">
    <property type="nucleotide sequence ID" value="NZ_JBHLWH010000027.1"/>
</dbReference>
<proteinExistence type="predicted"/>
<organism evidence="3 4">
    <name type="scientific">Citricoccus parietis</name>
    <dbReference type="NCBI Taxonomy" id="592307"/>
    <lineage>
        <taxon>Bacteria</taxon>
        <taxon>Bacillati</taxon>
        <taxon>Actinomycetota</taxon>
        <taxon>Actinomycetes</taxon>
        <taxon>Micrococcales</taxon>
        <taxon>Micrococcaceae</taxon>
        <taxon>Citricoccus</taxon>
    </lineage>
</organism>
<reference evidence="3 4" key="1">
    <citation type="submission" date="2024-09" db="EMBL/GenBank/DDBJ databases">
        <authorList>
            <person name="Sun Q."/>
            <person name="Mori K."/>
        </authorList>
    </citation>
    <scope>NUCLEOTIDE SEQUENCE [LARGE SCALE GENOMIC DNA]</scope>
    <source>
        <strain evidence="3 4">CCM 7609</strain>
    </source>
</reference>
<feature type="compositionally biased region" description="Low complexity" evidence="1">
    <location>
        <begin position="8"/>
        <end position="24"/>
    </location>
</feature>
<evidence type="ECO:0000313" key="4">
    <source>
        <dbReference type="Proteomes" id="UP001589766"/>
    </source>
</evidence>
<keyword evidence="3" id="KW-0378">Hydrolase</keyword>
<dbReference type="Proteomes" id="UP001589766">
    <property type="component" value="Unassembled WGS sequence"/>
</dbReference>
<name>A0ABV6F5M5_9MICC</name>
<evidence type="ECO:0000256" key="1">
    <source>
        <dbReference type="SAM" id="MobiDB-lite"/>
    </source>
</evidence>
<feature type="region of interest" description="Disordered" evidence="1">
    <location>
        <begin position="429"/>
        <end position="498"/>
    </location>
</feature>
<dbReference type="CDD" id="cd00085">
    <property type="entry name" value="HNHc"/>
    <property type="match status" value="1"/>
</dbReference>
<evidence type="ECO:0000259" key="2">
    <source>
        <dbReference type="SMART" id="SM00507"/>
    </source>
</evidence>
<feature type="domain" description="HNH nuclease" evidence="2">
    <location>
        <begin position="377"/>
        <end position="427"/>
    </location>
</feature>
<sequence>MFEGIRQDPTPDGGAPGSAPATGPAPVNALDLIGLRRALALMVPAATLDHDDLVEADSPGKDSSAPPNAIASPDGPEAEAIDRIHALEALKAACAAAQARETAALHAHRTRAEEVRGVPVSRRGRGLPGEVALARKAAHSRGSHHLRLALNLVQHLPHTLDALTSGTITEDQAAAVDRQTHWLDPHHRHAVDAALTDRLGHLSHRELTREAQAHAQGQDPAAAVEHQEQACRDRHLSLKPAETSPGMAYLTALLPLAQAAACHQSLTAAAATLIAGGDAGDRTPQQVLTDTFVERLTGQTEAGSVPVEIQLVMTDQALLDGDHTPAWIPGLGPIPAATARDVLADTEAEVFLRRLYTAPENGHLVAMDSHRRTFTGGLRQMILIRDDTCRTPFCAAPIRHLDHATPHRDGGTTSYANGSGLCVRCNQTKEQPGWTHRSTPDELTVTTPTGHRYTRRPRRLAPPAPPGARATTEPPGTTHTTGHRVRLPSDAPLPSDTDPCPGFLPRLVFRGPVDFHLVGHPPSADDRAA</sequence>
<feature type="compositionally biased region" description="Low complexity" evidence="1">
    <location>
        <begin position="467"/>
        <end position="480"/>
    </location>
</feature>
<feature type="region of interest" description="Disordered" evidence="1">
    <location>
        <begin position="1"/>
        <end position="24"/>
    </location>
</feature>
<keyword evidence="3" id="KW-0255">Endonuclease</keyword>
<accession>A0ABV6F5M5</accession>
<gene>
    <name evidence="3" type="ORF">ACFFIO_09410</name>
</gene>
<comment type="caution">
    <text evidence="3">The sequence shown here is derived from an EMBL/GenBank/DDBJ whole genome shotgun (WGS) entry which is preliminary data.</text>
</comment>
<dbReference type="GO" id="GO:0004519">
    <property type="term" value="F:endonuclease activity"/>
    <property type="evidence" value="ECO:0007669"/>
    <property type="project" value="UniProtKB-KW"/>
</dbReference>
<protein>
    <submittedName>
        <fullName evidence="3">HNH endonuclease</fullName>
    </submittedName>
</protein>
<keyword evidence="4" id="KW-1185">Reference proteome</keyword>
<dbReference type="SMART" id="SM00507">
    <property type="entry name" value="HNHc"/>
    <property type="match status" value="1"/>
</dbReference>
<dbReference type="Pfam" id="PF01844">
    <property type="entry name" value="HNH"/>
    <property type="match status" value="1"/>
</dbReference>